<dbReference type="Gene3D" id="1.10.10.10">
    <property type="entry name" value="Winged helix-like DNA-binding domain superfamily/Winged helix DNA-binding domain"/>
    <property type="match status" value="1"/>
</dbReference>
<dbReference type="CDD" id="cd00092">
    <property type="entry name" value="HTH_CRP"/>
    <property type="match status" value="1"/>
</dbReference>
<dbReference type="InterPro" id="IPR000595">
    <property type="entry name" value="cNMP-bd_dom"/>
</dbReference>
<dbReference type="PROSITE" id="PS51063">
    <property type="entry name" value="HTH_CRP_2"/>
    <property type="match status" value="1"/>
</dbReference>
<accession>A0ABM8P7V0</accession>
<evidence type="ECO:0000259" key="4">
    <source>
        <dbReference type="PROSITE" id="PS50042"/>
    </source>
</evidence>
<evidence type="ECO:0000313" key="6">
    <source>
        <dbReference type="EMBL" id="CAD6558656.1"/>
    </source>
</evidence>
<feature type="domain" description="Cyclic nucleotide-binding" evidence="4">
    <location>
        <begin position="49"/>
        <end position="119"/>
    </location>
</feature>
<organism evidence="6 7">
    <name type="scientific">Paraburkholderia hiiakae</name>
    <dbReference type="NCBI Taxonomy" id="1081782"/>
    <lineage>
        <taxon>Bacteria</taxon>
        <taxon>Pseudomonadati</taxon>
        <taxon>Pseudomonadota</taxon>
        <taxon>Betaproteobacteria</taxon>
        <taxon>Burkholderiales</taxon>
        <taxon>Burkholderiaceae</taxon>
        <taxon>Paraburkholderia</taxon>
    </lineage>
</organism>
<evidence type="ECO:0000256" key="3">
    <source>
        <dbReference type="ARBA" id="ARBA00023163"/>
    </source>
</evidence>
<evidence type="ECO:0000259" key="5">
    <source>
        <dbReference type="PROSITE" id="PS51063"/>
    </source>
</evidence>
<dbReference type="InterPro" id="IPR036390">
    <property type="entry name" value="WH_DNA-bd_sf"/>
</dbReference>
<proteinExistence type="predicted"/>
<reference evidence="6 7" key="1">
    <citation type="submission" date="2020-10" db="EMBL/GenBank/DDBJ databases">
        <authorList>
            <person name="Peeters C."/>
        </authorList>
    </citation>
    <scope>NUCLEOTIDE SEQUENCE [LARGE SCALE GENOMIC DNA]</scope>
    <source>
        <strain evidence="6 7">LMG 27952</strain>
    </source>
</reference>
<evidence type="ECO:0000313" key="7">
    <source>
        <dbReference type="Proteomes" id="UP000656319"/>
    </source>
</evidence>
<dbReference type="InterPro" id="IPR036388">
    <property type="entry name" value="WH-like_DNA-bd_sf"/>
</dbReference>
<dbReference type="SMART" id="SM00100">
    <property type="entry name" value="cNMP"/>
    <property type="match status" value="1"/>
</dbReference>
<sequence>MFYQAPPEAATPSFFRSGLPLPMLTEAGSGAMKRTMARCSGCARRSVCMPLDLSAAQISRLDTFVRETRPVSRGQPLYLAGDRFQNFYAIRTGSFKFVTVNRDGLEQISSFFVAGETLGLDGVSSGSHAGEAVALEDSSACVIPFAALEAFCAESRAMQRHLHRLMSEEIVRQAALVMLLGTMKAEQRVAAFLLNLSERVGRQGYPRSELALRMSREEIGNYLGLKLETVSRMLSKLTRQGLVEIRAKRIRIVDFGALARV</sequence>
<dbReference type="InterPro" id="IPR050397">
    <property type="entry name" value="Env_Response_Regulators"/>
</dbReference>
<dbReference type="SUPFAM" id="SSF51206">
    <property type="entry name" value="cAMP-binding domain-like"/>
    <property type="match status" value="1"/>
</dbReference>
<feature type="domain" description="HTH crp-type" evidence="5">
    <location>
        <begin position="183"/>
        <end position="256"/>
    </location>
</feature>
<dbReference type="Proteomes" id="UP000656319">
    <property type="component" value="Unassembled WGS sequence"/>
</dbReference>
<keyword evidence="1" id="KW-0805">Transcription regulation</keyword>
<dbReference type="Pfam" id="PF00027">
    <property type="entry name" value="cNMP_binding"/>
    <property type="match status" value="1"/>
</dbReference>
<evidence type="ECO:0000256" key="2">
    <source>
        <dbReference type="ARBA" id="ARBA00023125"/>
    </source>
</evidence>
<dbReference type="Pfam" id="PF13545">
    <property type="entry name" value="HTH_Crp_2"/>
    <property type="match status" value="1"/>
</dbReference>
<dbReference type="EMBL" id="CAJHCQ010000025">
    <property type="protein sequence ID" value="CAD6558656.1"/>
    <property type="molecule type" value="Genomic_DNA"/>
</dbReference>
<keyword evidence="7" id="KW-1185">Reference proteome</keyword>
<keyword evidence="2" id="KW-0238">DNA-binding</keyword>
<dbReference type="SUPFAM" id="SSF46785">
    <property type="entry name" value="Winged helix' DNA-binding domain"/>
    <property type="match status" value="1"/>
</dbReference>
<dbReference type="Gene3D" id="2.60.120.10">
    <property type="entry name" value="Jelly Rolls"/>
    <property type="match status" value="1"/>
</dbReference>
<dbReference type="CDD" id="cd00038">
    <property type="entry name" value="CAP_ED"/>
    <property type="match status" value="1"/>
</dbReference>
<dbReference type="InterPro" id="IPR012318">
    <property type="entry name" value="HTH_CRP"/>
</dbReference>
<dbReference type="PROSITE" id="PS50042">
    <property type="entry name" value="CNMP_BINDING_3"/>
    <property type="match status" value="1"/>
</dbReference>
<gene>
    <name evidence="6" type="primary">fnr_1</name>
    <name evidence="6" type="ORF">LMG27952_06667</name>
</gene>
<evidence type="ECO:0000256" key="1">
    <source>
        <dbReference type="ARBA" id="ARBA00023015"/>
    </source>
</evidence>
<dbReference type="InterPro" id="IPR018490">
    <property type="entry name" value="cNMP-bd_dom_sf"/>
</dbReference>
<keyword evidence="3" id="KW-0804">Transcription</keyword>
<dbReference type="InterPro" id="IPR014710">
    <property type="entry name" value="RmlC-like_jellyroll"/>
</dbReference>
<dbReference type="RefSeq" id="WP_407945567.1">
    <property type="nucleotide sequence ID" value="NZ_CAJHCQ010000025.1"/>
</dbReference>
<comment type="caution">
    <text evidence="6">The sequence shown here is derived from an EMBL/GenBank/DDBJ whole genome shotgun (WGS) entry which is preliminary data.</text>
</comment>
<dbReference type="PANTHER" id="PTHR24567">
    <property type="entry name" value="CRP FAMILY TRANSCRIPTIONAL REGULATORY PROTEIN"/>
    <property type="match status" value="1"/>
</dbReference>
<dbReference type="PANTHER" id="PTHR24567:SF75">
    <property type="entry name" value="FUMARATE AND NITRATE REDUCTION REGULATORY PROTEIN"/>
    <property type="match status" value="1"/>
</dbReference>
<dbReference type="SMART" id="SM00419">
    <property type="entry name" value="HTH_CRP"/>
    <property type="match status" value="1"/>
</dbReference>
<protein>
    <submittedName>
        <fullName evidence="6">Fumarate and nitrate reduction regulatory protein</fullName>
    </submittedName>
</protein>
<name>A0ABM8P7V0_9BURK</name>
<dbReference type="PRINTS" id="PR00034">
    <property type="entry name" value="HTHCRP"/>
</dbReference>